<feature type="transmembrane region" description="Helical" evidence="5">
    <location>
        <begin position="288"/>
        <end position="308"/>
    </location>
</feature>
<comment type="caution">
    <text evidence="6">The sequence shown here is derived from an EMBL/GenBank/DDBJ whole genome shotgun (WGS) entry which is preliminary data.</text>
</comment>
<dbReference type="AlphaFoldDB" id="A0A1V6QM30"/>
<evidence type="ECO:0000313" key="6">
    <source>
        <dbReference type="EMBL" id="OQD89976.1"/>
    </source>
</evidence>
<feature type="transmembrane region" description="Helical" evidence="5">
    <location>
        <begin position="34"/>
        <end position="54"/>
    </location>
</feature>
<evidence type="ECO:0000256" key="5">
    <source>
        <dbReference type="SAM" id="Phobius"/>
    </source>
</evidence>
<dbReference type="STRING" id="416450.A0A1V6QM30"/>
<reference evidence="7" key="1">
    <citation type="journal article" date="2017" name="Nat. Microbiol.">
        <title>Global analysis of biosynthetic gene clusters reveals vast potential of secondary metabolite production in Penicillium species.</title>
        <authorList>
            <person name="Nielsen J.C."/>
            <person name="Grijseels S."/>
            <person name="Prigent S."/>
            <person name="Ji B."/>
            <person name="Dainat J."/>
            <person name="Nielsen K.F."/>
            <person name="Frisvad J.C."/>
            <person name="Workman M."/>
            <person name="Nielsen J."/>
        </authorList>
    </citation>
    <scope>NUCLEOTIDE SEQUENCE [LARGE SCALE GENOMIC DNA]</scope>
    <source>
        <strain evidence="7">IBT 31811</strain>
    </source>
</reference>
<dbReference type="Proteomes" id="UP000191672">
    <property type="component" value="Unassembled WGS sequence"/>
</dbReference>
<dbReference type="GO" id="GO:0022857">
    <property type="term" value="F:transmembrane transporter activity"/>
    <property type="evidence" value="ECO:0007669"/>
    <property type="project" value="TreeGrafter"/>
</dbReference>
<dbReference type="PANTHER" id="PTHR23501">
    <property type="entry name" value="MAJOR FACILITATOR SUPERFAMILY"/>
    <property type="match status" value="1"/>
</dbReference>
<comment type="subcellular location">
    <subcellularLocation>
        <location evidence="1">Membrane</location>
        <topology evidence="1">Multi-pass membrane protein</topology>
    </subcellularLocation>
</comment>
<feature type="transmembrane region" description="Helical" evidence="5">
    <location>
        <begin position="75"/>
        <end position="98"/>
    </location>
</feature>
<feature type="transmembrane region" description="Helical" evidence="5">
    <location>
        <begin position="110"/>
        <end position="132"/>
    </location>
</feature>
<gene>
    <name evidence="6" type="ORF">PENANT_c002G07361</name>
</gene>
<keyword evidence="7" id="KW-1185">Reference proteome</keyword>
<feature type="transmembrane region" description="Helical" evidence="5">
    <location>
        <begin position="255"/>
        <end position="276"/>
    </location>
</feature>
<proteinExistence type="predicted"/>
<keyword evidence="2 5" id="KW-0812">Transmembrane</keyword>
<dbReference type="Gene3D" id="1.20.1720.10">
    <property type="entry name" value="Multidrug resistance protein D"/>
    <property type="match status" value="1"/>
</dbReference>
<sequence>MPLFGALAAVTIALASLTGPIFGGLVAENSAWRWAFYLNLPPGGLAIFMLIAAMPSHFGSITPQPLSALIPSYGLFQSLDALGSFLLLGASLLLVTVLNETNIEFDWSSGTAIALIVISAAMWVAFFAWEWLMPDLLPGLKPVFPKRFFYNKAWMGMLATNFLCGCPWNVVIVYLAQRFQLITRLKPLDAGVHIIPYAAVATVATMVTCLASRKLRIPVVYFALTGSILHTIGMALLATLPEDSSYPAKGYGFEAIAGAGVGITIGILTLAVPFIIEERDLATATGALNQARFLGGAIGLAIASNILYSKLKSDLPNQLPTDQVNQVIERAGAIETLPEKVQQVAGTVFAQSYTVQFQAMIAFAALQVPTSLLIFKRGRQYVAT</sequence>
<evidence type="ECO:0000256" key="4">
    <source>
        <dbReference type="ARBA" id="ARBA00023136"/>
    </source>
</evidence>
<feature type="transmembrane region" description="Helical" evidence="5">
    <location>
        <begin position="153"/>
        <end position="174"/>
    </location>
</feature>
<feature type="transmembrane region" description="Helical" evidence="5">
    <location>
        <begin position="219"/>
        <end position="240"/>
    </location>
</feature>
<keyword evidence="4 5" id="KW-0472">Membrane</keyword>
<name>A0A1V6QM30_9EURO</name>
<evidence type="ECO:0000256" key="2">
    <source>
        <dbReference type="ARBA" id="ARBA00022692"/>
    </source>
</evidence>
<accession>A0A1V6QM30</accession>
<dbReference type="SUPFAM" id="SSF103473">
    <property type="entry name" value="MFS general substrate transporter"/>
    <property type="match status" value="2"/>
</dbReference>
<dbReference type="EMBL" id="MDYN01000002">
    <property type="protein sequence ID" value="OQD89976.1"/>
    <property type="molecule type" value="Genomic_DNA"/>
</dbReference>
<dbReference type="PANTHER" id="PTHR23501:SF43">
    <property type="entry name" value="MULTIDRUG TRANSPORTER, PUTATIVE (AFU_ORTHOLOGUE AFUA_6G03040)-RELATED"/>
    <property type="match status" value="1"/>
</dbReference>
<keyword evidence="3 5" id="KW-1133">Transmembrane helix</keyword>
<dbReference type="InterPro" id="IPR036259">
    <property type="entry name" value="MFS_trans_sf"/>
</dbReference>
<feature type="transmembrane region" description="Helical" evidence="5">
    <location>
        <begin position="357"/>
        <end position="375"/>
    </location>
</feature>
<dbReference type="GO" id="GO:0005886">
    <property type="term" value="C:plasma membrane"/>
    <property type="evidence" value="ECO:0007669"/>
    <property type="project" value="TreeGrafter"/>
</dbReference>
<protein>
    <recommendedName>
        <fullName evidence="8">Major facilitator superfamily (MFS) profile domain-containing protein</fullName>
    </recommendedName>
</protein>
<evidence type="ECO:0008006" key="8">
    <source>
        <dbReference type="Google" id="ProtNLM"/>
    </source>
</evidence>
<organism evidence="6 7">
    <name type="scientific">Penicillium antarcticum</name>
    <dbReference type="NCBI Taxonomy" id="416450"/>
    <lineage>
        <taxon>Eukaryota</taxon>
        <taxon>Fungi</taxon>
        <taxon>Dikarya</taxon>
        <taxon>Ascomycota</taxon>
        <taxon>Pezizomycotina</taxon>
        <taxon>Eurotiomycetes</taxon>
        <taxon>Eurotiomycetidae</taxon>
        <taxon>Eurotiales</taxon>
        <taxon>Aspergillaceae</taxon>
        <taxon>Penicillium</taxon>
    </lineage>
</organism>
<evidence type="ECO:0000313" key="7">
    <source>
        <dbReference type="Proteomes" id="UP000191672"/>
    </source>
</evidence>
<evidence type="ECO:0000256" key="3">
    <source>
        <dbReference type="ARBA" id="ARBA00022989"/>
    </source>
</evidence>
<evidence type="ECO:0000256" key="1">
    <source>
        <dbReference type="ARBA" id="ARBA00004141"/>
    </source>
</evidence>
<dbReference type="Gene3D" id="1.20.1250.20">
    <property type="entry name" value="MFS general substrate transporter like domains"/>
    <property type="match status" value="1"/>
</dbReference>